<keyword evidence="2" id="KW-1185">Reference proteome</keyword>
<evidence type="ECO:0000313" key="2">
    <source>
        <dbReference type="Proteomes" id="UP001529510"/>
    </source>
</evidence>
<dbReference type="AlphaFoldDB" id="A0ABD0NDQ5"/>
<gene>
    <name evidence="1" type="ORF">M9458_043884</name>
</gene>
<protein>
    <submittedName>
        <fullName evidence="1">Uncharacterized protein</fullName>
    </submittedName>
</protein>
<sequence length="57" mass="6506">MEETEADAHLLPRDQEDGALFGVHNLPENVVQDEEFTPAVLEKLHLVVNLRRDRKNG</sequence>
<accession>A0ABD0NDQ5</accession>
<reference evidence="1 2" key="1">
    <citation type="submission" date="2024-05" db="EMBL/GenBank/DDBJ databases">
        <title>Genome sequencing and assembly of Indian major carp, Cirrhinus mrigala (Hamilton, 1822).</title>
        <authorList>
            <person name="Mohindra V."/>
            <person name="Chowdhury L.M."/>
            <person name="Lal K."/>
            <person name="Jena J.K."/>
        </authorList>
    </citation>
    <scope>NUCLEOTIDE SEQUENCE [LARGE SCALE GENOMIC DNA]</scope>
    <source>
        <strain evidence="1">CM1030</strain>
        <tissue evidence="1">Blood</tissue>
    </source>
</reference>
<comment type="caution">
    <text evidence="1">The sequence shown here is derived from an EMBL/GenBank/DDBJ whole genome shotgun (WGS) entry which is preliminary data.</text>
</comment>
<feature type="non-terminal residue" evidence="1">
    <location>
        <position position="57"/>
    </location>
</feature>
<evidence type="ECO:0000313" key="1">
    <source>
        <dbReference type="EMBL" id="KAL0160159.1"/>
    </source>
</evidence>
<proteinExistence type="predicted"/>
<organism evidence="1 2">
    <name type="scientific">Cirrhinus mrigala</name>
    <name type="common">Mrigala</name>
    <dbReference type="NCBI Taxonomy" id="683832"/>
    <lineage>
        <taxon>Eukaryota</taxon>
        <taxon>Metazoa</taxon>
        <taxon>Chordata</taxon>
        <taxon>Craniata</taxon>
        <taxon>Vertebrata</taxon>
        <taxon>Euteleostomi</taxon>
        <taxon>Actinopterygii</taxon>
        <taxon>Neopterygii</taxon>
        <taxon>Teleostei</taxon>
        <taxon>Ostariophysi</taxon>
        <taxon>Cypriniformes</taxon>
        <taxon>Cyprinidae</taxon>
        <taxon>Labeoninae</taxon>
        <taxon>Labeonini</taxon>
        <taxon>Cirrhinus</taxon>
    </lineage>
</organism>
<dbReference type="EMBL" id="JAMKFB020000022">
    <property type="protein sequence ID" value="KAL0160159.1"/>
    <property type="molecule type" value="Genomic_DNA"/>
</dbReference>
<name>A0ABD0NDQ5_CIRMR</name>
<dbReference type="Proteomes" id="UP001529510">
    <property type="component" value="Unassembled WGS sequence"/>
</dbReference>